<reference evidence="4 5" key="1">
    <citation type="journal article" date="2019" name="New Phytol.">
        <title>Comparative genomics reveals unique wood-decay strategies and fruiting body development in the Schizophyllaceae.</title>
        <authorList>
            <person name="Almasi E."/>
            <person name="Sahu N."/>
            <person name="Krizsan K."/>
            <person name="Balint B."/>
            <person name="Kovacs G.M."/>
            <person name="Kiss B."/>
            <person name="Cseklye J."/>
            <person name="Drula E."/>
            <person name="Henrissat B."/>
            <person name="Nagy I."/>
            <person name="Chovatia M."/>
            <person name="Adam C."/>
            <person name="LaButti K."/>
            <person name="Lipzen A."/>
            <person name="Riley R."/>
            <person name="Grigoriev I.V."/>
            <person name="Nagy L.G."/>
        </authorList>
    </citation>
    <scope>NUCLEOTIDE SEQUENCE [LARGE SCALE GENOMIC DNA]</scope>
    <source>
        <strain evidence="4 5">NL-1724</strain>
    </source>
</reference>
<dbReference type="Gene3D" id="2.60.120.260">
    <property type="entry name" value="Galactose-binding domain-like"/>
    <property type="match status" value="1"/>
</dbReference>
<feature type="region of interest" description="Disordered" evidence="1">
    <location>
        <begin position="177"/>
        <end position="224"/>
    </location>
</feature>
<evidence type="ECO:0000313" key="5">
    <source>
        <dbReference type="Proteomes" id="UP000320762"/>
    </source>
</evidence>
<accession>A0A550CF03</accession>
<gene>
    <name evidence="4" type="ORF">BD626DRAFT_557418</name>
</gene>
<dbReference type="Proteomes" id="UP000320762">
    <property type="component" value="Unassembled WGS sequence"/>
</dbReference>
<feature type="region of interest" description="Disordered" evidence="1">
    <location>
        <begin position="19"/>
        <end position="51"/>
    </location>
</feature>
<feature type="compositionally biased region" description="Basic and acidic residues" evidence="1">
    <location>
        <begin position="305"/>
        <end position="319"/>
    </location>
</feature>
<proteinExistence type="predicted"/>
<dbReference type="InterPro" id="IPR021963">
    <property type="entry name" value="Tcell_CD4_Cterm"/>
</dbReference>
<feature type="region of interest" description="Disordered" evidence="1">
    <location>
        <begin position="303"/>
        <end position="346"/>
    </location>
</feature>
<feature type="domain" description="T cell CD4 receptor C-terminal region" evidence="3">
    <location>
        <begin position="239"/>
        <end position="268"/>
    </location>
</feature>
<keyword evidence="2" id="KW-1133">Transmembrane helix</keyword>
<dbReference type="AlphaFoldDB" id="A0A550CF03"/>
<feature type="transmembrane region" description="Helical" evidence="2">
    <location>
        <begin position="230"/>
        <end position="254"/>
    </location>
</feature>
<keyword evidence="2" id="KW-0812">Transmembrane</keyword>
<feature type="compositionally biased region" description="Pro residues" evidence="1">
    <location>
        <begin position="186"/>
        <end position="200"/>
    </location>
</feature>
<name>A0A550CF03_9AGAR</name>
<organism evidence="4 5">
    <name type="scientific">Schizophyllum amplum</name>
    <dbReference type="NCBI Taxonomy" id="97359"/>
    <lineage>
        <taxon>Eukaryota</taxon>
        <taxon>Fungi</taxon>
        <taxon>Dikarya</taxon>
        <taxon>Basidiomycota</taxon>
        <taxon>Agaricomycotina</taxon>
        <taxon>Agaricomycetes</taxon>
        <taxon>Agaricomycetidae</taxon>
        <taxon>Agaricales</taxon>
        <taxon>Schizophyllaceae</taxon>
        <taxon>Schizophyllum</taxon>
    </lineage>
</organism>
<feature type="compositionally biased region" description="Polar residues" evidence="1">
    <location>
        <begin position="215"/>
        <end position="224"/>
    </location>
</feature>
<keyword evidence="2" id="KW-0472">Membrane</keyword>
<evidence type="ECO:0000259" key="3">
    <source>
        <dbReference type="Pfam" id="PF12104"/>
    </source>
</evidence>
<evidence type="ECO:0000256" key="2">
    <source>
        <dbReference type="SAM" id="Phobius"/>
    </source>
</evidence>
<dbReference type="Pfam" id="PF12104">
    <property type="entry name" value="Tcell_CD4_C"/>
    <property type="match status" value="1"/>
</dbReference>
<sequence>MHASAATCSYLAGWPWDLAAPDSEPHSDGAGQGSSPPDGDRGRPGDPLDSMSCEACIQANSPRISYDSSWTMDDTSAVPFGTADLTGSSLSFSFNGSAIAVFSIAVESHDDSPRPEASYTIDDCAPVLTREPLANASDSTSLIPLFAANGLSEEDEHSIVITIENVTSPYVFAGFNIAPEDAGPGGRPPPPPSGPWPPPSQSTSSSSTPSVSPENLPSTDAQNQGPDHTLVVALTSVLGGVLFLLLIGCAVFAIRSWRRRRRQREMMAEGSFLTRTDSIIRNLPSMTWYSASAAGSRELVSRMSGHMDHPPYTQEHDRPGSPGLYTHDTVSTNSGERFTRPHSLPT</sequence>
<comment type="caution">
    <text evidence="4">The sequence shown here is derived from an EMBL/GenBank/DDBJ whole genome shotgun (WGS) entry which is preliminary data.</text>
</comment>
<dbReference type="EMBL" id="VDMD01000009">
    <property type="protein sequence ID" value="TRM63380.1"/>
    <property type="molecule type" value="Genomic_DNA"/>
</dbReference>
<dbReference type="OrthoDB" id="3006363at2759"/>
<protein>
    <recommendedName>
        <fullName evidence="3">T cell CD4 receptor C-terminal region domain-containing protein</fullName>
    </recommendedName>
</protein>
<keyword evidence="5" id="KW-1185">Reference proteome</keyword>
<evidence type="ECO:0000256" key="1">
    <source>
        <dbReference type="SAM" id="MobiDB-lite"/>
    </source>
</evidence>
<evidence type="ECO:0000313" key="4">
    <source>
        <dbReference type="EMBL" id="TRM63380.1"/>
    </source>
</evidence>
<feature type="compositionally biased region" description="Low complexity" evidence="1">
    <location>
        <begin position="201"/>
        <end position="213"/>
    </location>
</feature>